<evidence type="ECO:0000313" key="8">
    <source>
        <dbReference type="EMBL" id="EGR29698.1"/>
    </source>
</evidence>
<keyword evidence="9" id="KW-1185">Reference proteome</keyword>
<dbReference type="InParanoid" id="G0QYK7"/>
<evidence type="ECO:0000256" key="3">
    <source>
        <dbReference type="ARBA" id="ARBA00022729"/>
    </source>
</evidence>
<dbReference type="CDD" id="cd07061">
    <property type="entry name" value="HP_HAP_like"/>
    <property type="match status" value="1"/>
</dbReference>
<dbReference type="PROSITE" id="PS00616">
    <property type="entry name" value="HIS_ACID_PHOSPHAT_1"/>
    <property type="match status" value="1"/>
</dbReference>
<organism evidence="8 9">
    <name type="scientific">Ichthyophthirius multifiliis</name>
    <name type="common">White spot disease agent</name>
    <name type="synonym">Ich</name>
    <dbReference type="NCBI Taxonomy" id="5932"/>
    <lineage>
        <taxon>Eukaryota</taxon>
        <taxon>Sar</taxon>
        <taxon>Alveolata</taxon>
        <taxon>Ciliophora</taxon>
        <taxon>Intramacronucleata</taxon>
        <taxon>Oligohymenophorea</taxon>
        <taxon>Hymenostomatida</taxon>
        <taxon>Ophryoglenina</taxon>
        <taxon>Ichthyophthirius</taxon>
    </lineage>
</organism>
<accession>G0QYK7</accession>
<reference evidence="8 9" key="1">
    <citation type="submission" date="2011-07" db="EMBL/GenBank/DDBJ databases">
        <authorList>
            <person name="Coyne R."/>
            <person name="Brami D."/>
            <person name="Johnson J."/>
            <person name="Hostetler J."/>
            <person name="Hannick L."/>
            <person name="Clark T."/>
            <person name="Cassidy-Hanley D."/>
            <person name="Inman J."/>
        </authorList>
    </citation>
    <scope>NUCLEOTIDE SEQUENCE [LARGE SCALE GENOMIC DNA]</scope>
    <source>
        <strain evidence="8 9">G5</strain>
    </source>
</reference>
<keyword evidence="6" id="KW-0325">Glycoprotein</keyword>
<keyword evidence="7" id="KW-0472">Membrane</keyword>
<dbReference type="GeneID" id="14905805"/>
<dbReference type="InterPro" id="IPR033379">
    <property type="entry name" value="Acid_Pase_AS"/>
</dbReference>
<protein>
    <recommendedName>
        <fullName evidence="10">Acid phosphatase</fullName>
    </recommendedName>
</protein>
<dbReference type="Proteomes" id="UP000008983">
    <property type="component" value="Unassembled WGS sequence"/>
</dbReference>
<evidence type="ECO:0000256" key="4">
    <source>
        <dbReference type="ARBA" id="ARBA00022801"/>
    </source>
</evidence>
<comment type="catalytic activity">
    <reaction evidence="1">
        <text>a phosphate monoester + H2O = an alcohol + phosphate</text>
        <dbReference type="Rhea" id="RHEA:15017"/>
        <dbReference type="ChEBI" id="CHEBI:15377"/>
        <dbReference type="ChEBI" id="CHEBI:30879"/>
        <dbReference type="ChEBI" id="CHEBI:43474"/>
        <dbReference type="ChEBI" id="CHEBI:67140"/>
        <dbReference type="EC" id="3.1.3.2"/>
    </reaction>
</comment>
<dbReference type="Gene3D" id="3.40.50.1240">
    <property type="entry name" value="Phosphoglycerate mutase-like"/>
    <property type="match status" value="1"/>
</dbReference>
<proteinExistence type="inferred from homology"/>
<dbReference type="PANTHER" id="PTHR11567">
    <property type="entry name" value="ACID PHOSPHATASE-RELATED"/>
    <property type="match status" value="1"/>
</dbReference>
<evidence type="ECO:0000256" key="7">
    <source>
        <dbReference type="SAM" id="Phobius"/>
    </source>
</evidence>
<dbReference type="GO" id="GO:0003993">
    <property type="term" value="F:acid phosphatase activity"/>
    <property type="evidence" value="ECO:0007669"/>
    <property type="project" value="UniProtKB-EC"/>
</dbReference>
<evidence type="ECO:0008006" key="10">
    <source>
        <dbReference type="Google" id="ProtNLM"/>
    </source>
</evidence>
<dbReference type="AlphaFoldDB" id="G0QYK7"/>
<dbReference type="PANTHER" id="PTHR11567:SF211">
    <property type="entry name" value="PROSTATIC ACID PHOSPHATASE"/>
    <property type="match status" value="1"/>
</dbReference>
<feature type="transmembrane region" description="Helical" evidence="7">
    <location>
        <begin position="426"/>
        <end position="448"/>
    </location>
</feature>
<evidence type="ECO:0000256" key="2">
    <source>
        <dbReference type="ARBA" id="ARBA00005375"/>
    </source>
</evidence>
<keyword evidence="4" id="KW-0378">Hydrolase</keyword>
<keyword evidence="3" id="KW-0732">Signal</keyword>
<keyword evidence="5" id="KW-1015">Disulfide bond</keyword>
<dbReference type="OrthoDB" id="299201at2759"/>
<evidence type="ECO:0000256" key="1">
    <source>
        <dbReference type="ARBA" id="ARBA00000032"/>
    </source>
</evidence>
<comment type="similarity">
    <text evidence="2">Belongs to the histidine acid phosphatase family.</text>
</comment>
<evidence type="ECO:0000313" key="9">
    <source>
        <dbReference type="Proteomes" id="UP000008983"/>
    </source>
</evidence>
<dbReference type="InterPro" id="IPR029033">
    <property type="entry name" value="His_PPase_superfam"/>
</dbReference>
<feature type="non-terminal residue" evidence="8">
    <location>
        <position position="1"/>
    </location>
</feature>
<dbReference type="RefSeq" id="XP_004030934.1">
    <property type="nucleotide sequence ID" value="XM_004030886.1"/>
</dbReference>
<evidence type="ECO:0000256" key="5">
    <source>
        <dbReference type="ARBA" id="ARBA00023157"/>
    </source>
</evidence>
<dbReference type="Pfam" id="PF00328">
    <property type="entry name" value="His_Phos_2"/>
    <property type="match status" value="1"/>
</dbReference>
<name>G0QYK7_ICHMU</name>
<keyword evidence="7" id="KW-0812">Transmembrane</keyword>
<gene>
    <name evidence="8" type="ORF">IMG5_150410</name>
</gene>
<dbReference type="EMBL" id="GL984116">
    <property type="protein sequence ID" value="EGR29698.1"/>
    <property type="molecule type" value="Genomic_DNA"/>
</dbReference>
<dbReference type="eggNOG" id="KOG3720">
    <property type="taxonomic scope" value="Eukaryota"/>
</dbReference>
<evidence type="ECO:0000256" key="6">
    <source>
        <dbReference type="ARBA" id="ARBA00023180"/>
    </source>
</evidence>
<keyword evidence="7" id="KW-1133">Transmembrane helix</keyword>
<dbReference type="InterPro" id="IPR050645">
    <property type="entry name" value="Histidine_acid_phosphatase"/>
</dbReference>
<dbReference type="STRING" id="857967.G0QYK7"/>
<dbReference type="OMA" id="WQPGLTF"/>
<dbReference type="InterPro" id="IPR000560">
    <property type="entry name" value="His_Pase_clade-2"/>
</dbReference>
<dbReference type="SUPFAM" id="SSF53254">
    <property type="entry name" value="Phosphoglycerate mutase-like"/>
    <property type="match status" value="1"/>
</dbReference>
<sequence>LIKMFIKLIIISIIIHQTIQRLVFIQSLFRHGARYPMSKYYDWEEQQMFHGQLSPVGYRQHYNLGKQLRKEYIIDQQFLSPNYNYQEIQVRSTDVDRTISSAQSQLIGLYPQGFSIPQNLNPDYKRPPYQGAQDDQQNLQEFSLPHNLSAIPIHVRDEMDDLELQPWNRCDEYVNLVKKFKDQNIQLAQEFNKNFTQLYQKLTSILNQEINNYSQLGGVWGGVYDVFIANLYNARRIPDQLTREELENIKFVDSFSWFFGDFGTELGTKLLVTPFLKHLVDNFENKINGKYSNLKMMMFSAHDSNLSMNMRAFNFSSYQCLLQQKFGGNRQSINCELRPEFASSILWELHQDDVSQDKYFIKIKYDGKYMNLCEKENIQCDYQELKNRIMNYISKDYDGECLNKKSQKVEKLQSFQITNDDKKTEYIIIGVQSFVIFGLLLSIAFVILRYKQKIKQNVQSQVDIGFIQNS</sequence>